<evidence type="ECO:0000313" key="3">
    <source>
        <dbReference type="Proteomes" id="UP000739411"/>
    </source>
</evidence>
<dbReference type="SUPFAM" id="SSF51182">
    <property type="entry name" value="RmlC-like cupins"/>
    <property type="match status" value="2"/>
</dbReference>
<dbReference type="AlphaFoldDB" id="A0A935K5J4"/>
<dbReference type="InterPro" id="IPR014710">
    <property type="entry name" value="RmlC-like_jellyroll"/>
</dbReference>
<sequence length="281" mass="30908">MKSNDTNDLDALIAPALRPASDSQALRERLLQRAADSRTRHQEFATVRRQATPWRELMKGLRGRDLRITEEGTSVLLALAPGTVLPMHRHRYLEEGIVLSGRMQMGALDLGPGDYHVSFPGSRHDRITSAEGCVTYLRGTSLGSLFGLAVELLGGLTPGAGTAPLTVRELDGDWRLLADGVVEKRLWQADESLSRFVRLAPGSRYFPGVYNRECEFMMVNGEAFFGDILLLQEELHVAPVGTQHPEISSDCGATFFVHEKVGELLAARLSLPMAASKHFDS</sequence>
<dbReference type="InterPro" id="IPR011051">
    <property type="entry name" value="RmlC_Cupin_sf"/>
</dbReference>
<dbReference type="Gene3D" id="2.60.120.10">
    <property type="entry name" value="Jelly Rolls"/>
    <property type="match status" value="2"/>
</dbReference>
<gene>
    <name evidence="2" type="ORF">IPJ38_19930</name>
</gene>
<feature type="domain" description="ChrR-like cupin" evidence="1">
    <location>
        <begin position="45"/>
        <end position="137"/>
    </location>
</feature>
<dbReference type="Proteomes" id="UP000739411">
    <property type="component" value="Unassembled WGS sequence"/>
</dbReference>
<protein>
    <submittedName>
        <fullName evidence="2">Cupin domain-containing protein</fullName>
    </submittedName>
</protein>
<dbReference type="Pfam" id="PF12973">
    <property type="entry name" value="Cupin_7"/>
    <property type="match status" value="1"/>
</dbReference>
<evidence type="ECO:0000259" key="1">
    <source>
        <dbReference type="Pfam" id="PF12973"/>
    </source>
</evidence>
<name>A0A935K5J4_9RHOO</name>
<evidence type="ECO:0000313" key="2">
    <source>
        <dbReference type="EMBL" id="MBK7417029.1"/>
    </source>
</evidence>
<accession>A0A935K5J4</accession>
<proteinExistence type="predicted"/>
<organism evidence="2 3">
    <name type="scientific">Candidatus Dechloromonas phosphorivorans</name>
    <dbReference type="NCBI Taxonomy" id="2899244"/>
    <lineage>
        <taxon>Bacteria</taxon>
        <taxon>Pseudomonadati</taxon>
        <taxon>Pseudomonadota</taxon>
        <taxon>Betaproteobacteria</taxon>
        <taxon>Rhodocyclales</taxon>
        <taxon>Azonexaceae</taxon>
        <taxon>Dechloromonas</taxon>
    </lineage>
</organism>
<comment type="caution">
    <text evidence="2">The sequence shown here is derived from an EMBL/GenBank/DDBJ whole genome shotgun (WGS) entry which is preliminary data.</text>
</comment>
<reference evidence="2 3" key="1">
    <citation type="submission" date="2020-10" db="EMBL/GenBank/DDBJ databases">
        <title>Connecting structure to function with the recovery of over 1000 high-quality activated sludge metagenome-assembled genomes encoding full-length rRNA genes using long-read sequencing.</title>
        <authorList>
            <person name="Singleton C.M."/>
            <person name="Petriglieri F."/>
            <person name="Kristensen J.M."/>
            <person name="Kirkegaard R.H."/>
            <person name="Michaelsen T.Y."/>
            <person name="Andersen M.H."/>
            <person name="Karst S.M."/>
            <person name="Dueholm M.S."/>
            <person name="Nielsen P.H."/>
            <person name="Albertsen M."/>
        </authorList>
    </citation>
    <scope>NUCLEOTIDE SEQUENCE [LARGE SCALE GENOMIC DNA]</scope>
    <source>
        <strain evidence="2">EsbW_18-Q3-R4-48_BATAC.463</strain>
    </source>
</reference>
<dbReference type="InterPro" id="IPR025979">
    <property type="entry name" value="ChrR-like_cupin_dom"/>
</dbReference>
<dbReference type="EMBL" id="JADJMS010000047">
    <property type="protein sequence ID" value="MBK7417029.1"/>
    <property type="molecule type" value="Genomic_DNA"/>
</dbReference>